<protein>
    <submittedName>
        <fullName evidence="1">Uncharacterized protein</fullName>
    </submittedName>
</protein>
<feature type="non-terminal residue" evidence="1">
    <location>
        <position position="132"/>
    </location>
</feature>
<dbReference type="Proteomes" id="UP000663845">
    <property type="component" value="Unassembled WGS sequence"/>
</dbReference>
<evidence type="ECO:0000313" key="2">
    <source>
        <dbReference type="Proteomes" id="UP000663845"/>
    </source>
</evidence>
<evidence type="ECO:0000313" key="1">
    <source>
        <dbReference type="EMBL" id="CAF1564139.1"/>
    </source>
</evidence>
<comment type="caution">
    <text evidence="1">The sequence shown here is derived from an EMBL/GenBank/DDBJ whole genome shotgun (WGS) entry which is preliminary data.</text>
</comment>
<dbReference type="EMBL" id="CAJNOG010007192">
    <property type="protein sequence ID" value="CAF1564139.1"/>
    <property type="molecule type" value="Genomic_DNA"/>
</dbReference>
<accession>A0A815Y0N4</accession>
<dbReference type="AlphaFoldDB" id="A0A815Y0N4"/>
<gene>
    <name evidence="1" type="ORF">JYZ213_LOCUS47050</name>
</gene>
<sequence>GGGNLHALSKYGSLTSLPIDDLPQLSLDDIFSAYHLLLTSSERVQHDICASLERTTQTILLSSDNRDILTPIQLSHCLANLVLSSTFGSLTFLHISCLTKFIPLFINIFQQQTTIVNDPELLQLCILCIIER</sequence>
<feature type="non-terminal residue" evidence="1">
    <location>
        <position position="1"/>
    </location>
</feature>
<name>A0A815Y0N4_9BILA</name>
<reference evidence="1" key="1">
    <citation type="submission" date="2021-02" db="EMBL/GenBank/DDBJ databases">
        <authorList>
            <person name="Nowell W R."/>
        </authorList>
    </citation>
    <scope>NUCLEOTIDE SEQUENCE</scope>
</reference>
<organism evidence="1 2">
    <name type="scientific">Adineta steineri</name>
    <dbReference type="NCBI Taxonomy" id="433720"/>
    <lineage>
        <taxon>Eukaryota</taxon>
        <taxon>Metazoa</taxon>
        <taxon>Spiralia</taxon>
        <taxon>Gnathifera</taxon>
        <taxon>Rotifera</taxon>
        <taxon>Eurotatoria</taxon>
        <taxon>Bdelloidea</taxon>
        <taxon>Adinetida</taxon>
        <taxon>Adinetidae</taxon>
        <taxon>Adineta</taxon>
    </lineage>
</organism>
<proteinExistence type="predicted"/>